<dbReference type="InterPro" id="IPR041657">
    <property type="entry name" value="HTH_17"/>
</dbReference>
<evidence type="ECO:0000313" key="3">
    <source>
        <dbReference type="Proteomes" id="UP001597186"/>
    </source>
</evidence>
<dbReference type="InterPro" id="IPR036388">
    <property type="entry name" value="WH-like_DNA-bd_sf"/>
</dbReference>
<dbReference type="SUPFAM" id="SSF46955">
    <property type="entry name" value="Putative DNA-binding domain"/>
    <property type="match status" value="1"/>
</dbReference>
<name>A0ABW4ECQ5_9RHOB</name>
<protein>
    <submittedName>
        <fullName evidence="2">Helix-turn-helix domain-containing protein</fullName>
    </submittedName>
</protein>
<dbReference type="InterPro" id="IPR009061">
    <property type="entry name" value="DNA-bd_dom_put_sf"/>
</dbReference>
<evidence type="ECO:0000259" key="1">
    <source>
        <dbReference type="Pfam" id="PF12728"/>
    </source>
</evidence>
<dbReference type="Pfam" id="PF12728">
    <property type="entry name" value="HTH_17"/>
    <property type="match status" value="1"/>
</dbReference>
<reference evidence="3" key="1">
    <citation type="journal article" date="2019" name="Int. J. Syst. Evol. Microbiol.">
        <title>The Global Catalogue of Microorganisms (GCM) 10K type strain sequencing project: providing services to taxonomists for standard genome sequencing and annotation.</title>
        <authorList>
            <consortium name="The Broad Institute Genomics Platform"/>
            <consortium name="The Broad Institute Genome Sequencing Center for Infectious Disease"/>
            <person name="Wu L."/>
            <person name="Ma J."/>
        </authorList>
    </citation>
    <scope>NUCLEOTIDE SEQUENCE [LARGE SCALE GENOMIC DNA]</scope>
    <source>
        <strain evidence="3">CGMCC 1.12477</strain>
    </source>
</reference>
<comment type="caution">
    <text evidence="2">The sequence shown here is derived from an EMBL/GenBank/DDBJ whole genome shotgun (WGS) entry which is preliminary data.</text>
</comment>
<dbReference type="EMBL" id="JBHUDD010000045">
    <property type="protein sequence ID" value="MFD1509122.1"/>
    <property type="molecule type" value="Genomic_DNA"/>
</dbReference>
<organism evidence="2 3">
    <name type="scientific">Lacimonas salitolerans</name>
    <dbReference type="NCBI Taxonomy" id="1323750"/>
    <lineage>
        <taxon>Bacteria</taxon>
        <taxon>Pseudomonadati</taxon>
        <taxon>Pseudomonadota</taxon>
        <taxon>Alphaproteobacteria</taxon>
        <taxon>Rhodobacterales</taxon>
        <taxon>Paracoccaceae</taxon>
        <taxon>Lacimonas</taxon>
    </lineage>
</organism>
<keyword evidence="3" id="KW-1185">Reference proteome</keyword>
<feature type="domain" description="Helix-turn-helix" evidence="1">
    <location>
        <begin position="25"/>
        <end position="72"/>
    </location>
</feature>
<accession>A0ABW4ECQ5</accession>
<proteinExistence type="predicted"/>
<dbReference type="Proteomes" id="UP001597186">
    <property type="component" value="Unassembled WGS sequence"/>
</dbReference>
<sequence>MTRPDPTPASSLGTTKSGLLQGWISRSQLAEELGVCEETLRRWTNARRGPACVRAGRKIYYRRTTVLAWLEKLEGADQGRTRRGARQ</sequence>
<evidence type="ECO:0000313" key="2">
    <source>
        <dbReference type="EMBL" id="MFD1509122.1"/>
    </source>
</evidence>
<dbReference type="Gene3D" id="1.10.10.10">
    <property type="entry name" value="Winged helix-like DNA-binding domain superfamily/Winged helix DNA-binding domain"/>
    <property type="match status" value="1"/>
</dbReference>
<gene>
    <name evidence="2" type="ORF">ACFTOW_06880</name>
</gene>
<dbReference type="RefSeq" id="WP_379914325.1">
    <property type="nucleotide sequence ID" value="NZ_JBHUDD010000045.1"/>
</dbReference>